<dbReference type="Pfam" id="PF09250">
    <property type="entry name" value="Prim-Pol"/>
    <property type="match status" value="1"/>
</dbReference>
<sequence>MNAAVAVLVRITPSWPLAAAAGELARAGVPVFPCAANGKPPITEHGLRDATTDLRQVEAWWKRTPNANIGMPTGAASGLVVVDVDVHGPANGFEGFNRAHRAGLVSGWELLARSPSGGMHVYFPAVPEAVQRSWQVARAGIDFRGDGGYIVVPPSARIIDGHRVPYSIEQVARDETAPVHAQRLRDFLDPRPAIPRPESRYVGTPGDLSKLADRVARLQEGERNLGLFKAACRLAENGTPPGEALAVFGAAAGQAGLGEREITRTVRSAYDNVNRFGPRHRPSPARQGTGTFAPSRPRPSAVREM</sequence>
<dbReference type="RefSeq" id="WP_197931969.1">
    <property type="nucleotide sequence ID" value="NZ_CP065682.1"/>
</dbReference>
<reference evidence="4 5" key="1">
    <citation type="submission" date="2020-12" db="EMBL/GenBank/DDBJ databases">
        <title>FDA dAtabase for Regulatory Grade micrObial Sequences (FDA-ARGOS): Supporting development and validation of Infectious Disease Dx tests.</title>
        <authorList>
            <person name="Sproer C."/>
            <person name="Gronow S."/>
            <person name="Severitt S."/>
            <person name="Schroder I."/>
            <person name="Tallon L."/>
            <person name="Sadzewicz L."/>
            <person name="Zhao X."/>
            <person name="Boylan J."/>
            <person name="Ott S."/>
            <person name="Bowen H."/>
            <person name="Vavikolanu K."/>
            <person name="Mehta A."/>
            <person name="Aluvathingal J."/>
            <person name="Nadendla S."/>
            <person name="Lowell S."/>
            <person name="Myers T."/>
            <person name="Yan Y."/>
            <person name="Sichtig H."/>
        </authorList>
    </citation>
    <scope>NUCLEOTIDE SEQUENCE [LARGE SCALE GENOMIC DNA]</scope>
    <source>
        <strain evidence="4 5">FDAARGOS_902</strain>
    </source>
</reference>
<gene>
    <name evidence="4" type="ORF">I6G59_16835</name>
</gene>
<evidence type="ECO:0000259" key="2">
    <source>
        <dbReference type="SMART" id="SM00942"/>
    </source>
</evidence>
<dbReference type="InterPro" id="IPR015330">
    <property type="entry name" value="DNA_primase/pol_bifunc_N"/>
</dbReference>
<dbReference type="SMART" id="SM00943">
    <property type="entry name" value="Prim-Pol"/>
    <property type="match status" value="1"/>
</dbReference>
<dbReference type="SUPFAM" id="SSF56747">
    <property type="entry name" value="Prim-pol domain"/>
    <property type="match status" value="1"/>
</dbReference>
<evidence type="ECO:0000259" key="3">
    <source>
        <dbReference type="SMART" id="SM00943"/>
    </source>
</evidence>
<dbReference type="AlphaFoldDB" id="A0A7T2WMJ0"/>
<protein>
    <submittedName>
        <fullName evidence="4">Bifunctional DNA primase/polymerase</fullName>
    </submittedName>
</protein>
<dbReference type="Pfam" id="PF08708">
    <property type="entry name" value="PriCT_1"/>
    <property type="match status" value="1"/>
</dbReference>
<dbReference type="KEGG" id="bcau:I6G59_16835"/>
<accession>A0A7T2WMJ0</accession>
<evidence type="ECO:0000313" key="5">
    <source>
        <dbReference type="Proteomes" id="UP000594979"/>
    </source>
</evidence>
<feature type="region of interest" description="Disordered" evidence="1">
    <location>
        <begin position="273"/>
        <end position="305"/>
    </location>
</feature>
<evidence type="ECO:0000256" key="1">
    <source>
        <dbReference type="SAM" id="MobiDB-lite"/>
    </source>
</evidence>
<feature type="domain" description="Primase C-terminal 1" evidence="2">
    <location>
        <begin position="212"/>
        <end position="275"/>
    </location>
</feature>
<name>A0A7T2WMJ0_9MICO</name>
<evidence type="ECO:0000313" key="4">
    <source>
        <dbReference type="EMBL" id="QPS33566.1"/>
    </source>
</evidence>
<dbReference type="CDD" id="cd04859">
    <property type="entry name" value="Prim_Pol"/>
    <property type="match status" value="1"/>
</dbReference>
<feature type="domain" description="DNA primase/polymerase bifunctional N-terminal" evidence="3">
    <location>
        <begin position="21"/>
        <end position="188"/>
    </location>
</feature>
<organism evidence="4 5">
    <name type="scientific">Brevibacterium casei</name>
    <dbReference type="NCBI Taxonomy" id="33889"/>
    <lineage>
        <taxon>Bacteria</taxon>
        <taxon>Bacillati</taxon>
        <taxon>Actinomycetota</taxon>
        <taxon>Actinomycetes</taxon>
        <taxon>Micrococcales</taxon>
        <taxon>Brevibacteriaceae</taxon>
        <taxon>Brevibacterium</taxon>
    </lineage>
</organism>
<dbReference type="InterPro" id="IPR014820">
    <property type="entry name" value="PriCT_1"/>
</dbReference>
<dbReference type="EMBL" id="CP065682">
    <property type="protein sequence ID" value="QPS33566.1"/>
    <property type="molecule type" value="Genomic_DNA"/>
</dbReference>
<dbReference type="Proteomes" id="UP000594979">
    <property type="component" value="Chromosome"/>
</dbReference>
<dbReference type="SMART" id="SM00942">
    <property type="entry name" value="PriCT_1"/>
    <property type="match status" value="1"/>
</dbReference>
<proteinExistence type="predicted"/>